<dbReference type="AlphaFoldDB" id="A0A7R9GR82"/>
<dbReference type="Pfam" id="PF10166">
    <property type="entry name" value="DUF2368"/>
    <property type="match status" value="1"/>
</dbReference>
<dbReference type="EMBL" id="OC316675">
    <property type="protein sequence ID" value="CAD7393235.1"/>
    <property type="molecule type" value="Genomic_DNA"/>
</dbReference>
<evidence type="ECO:0000256" key="1">
    <source>
        <dbReference type="SAM" id="MobiDB-lite"/>
    </source>
</evidence>
<protein>
    <submittedName>
        <fullName evidence="2">Uncharacterized protein</fullName>
    </submittedName>
</protein>
<dbReference type="GO" id="GO:0005886">
    <property type="term" value="C:plasma membrane"/>
    <property type="evidence" value="ECO:0007669"/>
    <property type="project" value="InterPro"/>
</dbReference>
<dbReference type="PANTHER" id="PTHR13411">
    <property type="entry name" value="PLASMINOGEN RECEPTOR (KT)"/>
    <property type="match status" value="1"/>
</dbReference>
<evidence type="ECO:0000313" key="2">
    <source>
        <dbReference type="EMBL" id="CAD7393235.1"/>
    </source>
</evidence>
<accession>A0A7R9GR82</accession>
<sequence length="567" mass="62755">MAAGPMGMAMLDMEWVNCQLSYILGEKLHRLNPKGRGGRSDRGDEVKNTTNTVLCHWNVKLNHEAPWLFILEAAECYLTPILATAESKAIASWFGNLRLSRQMAPSSLLSPREDRSPPLTPPLGQRATILKYHNLYIEEVTVMNTYFNTSNVSTIIINDSDSNSLGARHIDTNHNTCTRTRINAKTTVGDWRERRGVVAERTSDGQLELTRLDDLSFHFLRTSYEGARCSRTTRTALGPPLKLIRALYKYLETETDNEQTQCRQFNDFYSLMAWFLALPEKHREEVTISFLIESFIFGMLPCLLPGALSAERGWAGLPPPPATSHHHTPPQARPSHSHRHYKHHKIQQNMGHPQIKGKSVIPNCVFGCSGLHHLKCSLLVTLVARQRSCGSSGWGVQASGGSGVTVGVVREGPSGGVLFDWGGCFSGSCFGGLCRSSGCIPSCGTADDEDQPMVRVEGYKEGVPARRVLWWAVGNSPSNTSRGGRFRRTRKPGVLAPLLPLSFIGGYQADMAYGNKLHRIRGEAENIMQFEMDLLELPCGLPSASSIDQARLDNDEKKKLHPAVPPI</sequence>
<organism evidence="2">
    <name type="scientific">Timema cristinae</name>
    <name type="common">Walking stick</name>
    <dbReference type="NCBI Taxonomy" id="61476"/>
    <lineage>
        <taxon>Eukaryota</taxon>
        <taxon>Metazoa</taxon>
        <taxon>Ecdysozoa</taxon>
        <taxon>Arthropoda</taxon>
        <taxon>Hexapoda</taxon>
        <taxon>Insecta</taxon>
        <taxon>Pterygota</taxon>
        <taxon>Neoptera</taxon>
        <taxon>Polyneoptera</taxon>
        <taxon>Phasmatodea</taxon>
        <taxon>Timematodea</taxon>
        <taxon>Timematoidea</taxon>
        <taxon>Timematidae</taxon>
        <taxon>Timema</taxon>
    </lineage>
</organism>
<feature type="region of interest" description="Disordered" evidence="1">
    <location>
        <begin position="315"/>
        <end position="337"/>
    </location>
</feature>
<dbReference type="InterPro" id="IPR019319">
    <property type="entry name" value="Plg-R(KT)"/>
</dbReference>
<name>A0A7R9GR82_TIMCR</name>
<reference evidence="2" key="1">
    <citation type="submission" date="2020-11" db="EMBL/GenBank/DDBJ databases">
        <authorList>
            <person name="Tran Van P."/>
        </authorList>
    </citation>
    <scope>NUCLEOTIDE SEQUENCE</scope>
</reference>
<dbReference type="PANTHER" id="PTHR13411:SF6">
    <property type="entry name" value="PLASMINOGEN RECEPTOR (KT)"/>
    <property type="match status" value="1"/>
</dbReference>
<gene>
    <name evidence="2" type="ORF">TCEB3V08_LOCUS1216</name>
</gene>
<proteinExistence type="predicted"/>